<accession>U6MMF0</accession>
<reference evidence="1" key="2">
    <citation type="submission" date="2013-10" db="EMBL/GenBank/DDBJ databases">
        <authorList>
            <person name="Aslett M."/>
        </authorList>
    </citation>
    <scope>NUCLEOTIDE SEQUENCE [LARGE SCALE GENOMIC DNA]</scope>
    <source>
        <strain evidence="1">Houghton</strain>
    </source>
</reference>
<sequence length="92" mass="10208">MRVLQRMLSSSCYTKLSLQYACLLLMPAGLQGNLRTSQLVHLTASAHIWLSYTNYRADAPAIFAGLCASVASVRACFLMQFKLTFSTRLVCI</sequence>
<dbReference type="GeneID" id="25470395"/>
<dbReference type="Proteomes" id="UP000030754">
    <property type="component" value="Unassembled WGS sequence"/>
</dbReference>
<reference evidence="1" key="1">
    <citation type="submission" date="2013-10" db="EMBL/GenBank/DDBJ databases">
        <title>Genomic analysis of the causative agents of coccidiosis in chickens.</title>
        <authorList>
            <person name="Reid A.J."/>
            <person name="Blake D."/>
            <person name="Billington K."/>
            <person name="Browne H."/>
            <person name="Dunn M."/>
            <person name="Hung S."/>
            <person name="Kawahara F."/>
            <person name="Miranda-Saavedra D."/>
            <person name="Mourier T."/>
            <person name="Nagra H."/>
            <person name="Otto T.D."/>
            <person name="Rawlings N."/>
            <person name="Sanchez A."/>
            <person name="Sanders M."/>
            <person name="Subramaniam C."/>
            <person name="Tay Y."/>
            <person name="Dear P."/>
            <person name="Doerig C."/>
            <person name="Gruber A."/>
            <person name="Parkinson J."/>
            <person name="Shirley M."/>
            <person name="Wan K.L."/>
            <person name="Berriman M."/>
            <person name="Tomley F."/>
            <person name="Pain A."/>
        </authorList>
    </citation>
    <scope>NUCLEOTIDE SEQUENCE [LARGE SCALE GENOMIC DNA]</scope>
    <source>
        <strain evidence="1">Houghton</strain>
    </source>
</reference>
<protein>
    <submittedName>
        <fullName evidence="1">Uncharacterized protein</fullName>
    </submittedName>
</protein>
<organism evidence="1 2">
    <name type="scientific">Eimeria necatrix</name>
    <dbReference type="NCBI Taxonomy" id="51315"/>
    <lineage>
        <taxon>Eukaryota</taxon>
        <taxon>Sar</taxon>
        <taxon>Alveolata</taxon>
        <taxon>Apicomplexa</taxon>
        <taxon>Conoidasida</taxon>
        <taxon>Coccidia</taxon>
        <taxon>Eucoccidiorida</taxon>
        <taxon>Eimeriorina</taxon>
        <taxon>Eimeriidae</taxon>
        <taxon>Eimeria</taxon>
    </lineage>
</organism>
<evidence type="ECO:0000313" key="1">
    <source>
        <dbReference type="EMBL" id="CDJ65191.1"/>
    </source>
</evidence>
<dbReference type="EMBL" id="HG723080">
    <property type="protein sequence ID" value="CDJ65191.1"/>
    <property type="molecule type" value="Genomic_DNA"/>
</dbReference>
<name>U6MMF0_9EIME</name>
<proteinExistence type="predicted"/>
<evidence type="ECO:0000313" key="2">
    <source>
        <dbReference type="Proteomes" id="UP000030754"/>
    </source>
</evidence>
<dbReference type="AlphaFoldDB" id="U6MMF0"/>
<keyword evidence="2" id="KW-1185">Reference proteome</keyword>
<gene>
    <name evidence="1" type="ORF">ENH_00002000</name>
</gene>
<dbReference type="VEuPathDB" id="ToxoDB:ENH_00002000"/>
<dbReference type="RefSeq" id="XP_013433658.1">
    <property type="nucleotide sequence ID" value="XM_013578204.1"/>
</dbReference>